<dbReference type="GeneID" id="31366950"/>
<protein>
    <submittedName>
        <fullName evidence="2">Uncharacterized protein</fullName>
    </submittedName>
</protein>
<organism evidence="2 3">
    <name type="scientific">Heterostelium pallidum (strain ATCC 26659 / Pp 5 / PN500)</name>
    <name type="common">Cellular slime mold</name>
    <name type="synonym">Polysphondylium pallidum</name>
    <dbReference type="NCBI Taxonomy" id="670386"/>
    <lineage>
        <taxon>Eukaryota</taxon>
        <taxon>Amoebozoa</taxon>
        <taxon>Evosea</taxon>
        <taxon>Eumycetozoa</taxon>
        <taxon>Dictyostelia</taxon>
        <taxon>Acytosteliales</taxon>
        <taxon>Acytosteliaceae</taxon>
        <taxon>Heterostelium</taxon>
    </lineage>
</organism>
<name>D3BTI6_HETP5</name>
<dbReference type="InParanoid" id="D3BTI6"/>
<gene>
    <name evidence="2" type="ORF">PPL_11482</name>
</gene>
<evidence type="ECO:0000313" key="3">
    <source>
        <dbReference type="Proteomes" id="UP000001396"/>
    </source>
</evidence>
<dbReference type="EMBL" id="ADBJ01000056">
    <property type="protein sequence ID" value="EFA75403.1"/>
    <property type="molecule type" value="Genomic_DNA"/>
</dbReference>
<dbReference type="Proteomes" id="UP000001396">
    <property type="component" value="Unassembled WGS sequence"/>
</dbReference>
<comment type="caution">
    <text evidence="2">The sequence shown here is derived from an EMBL/GenBank/DDBJ whole genome shotgun (WGS) entry which is preliminary data.</text>
</comment>
<accession>D3BTI6</accession>
<dbReference type="AlphaFoldDB" id="D3BTI6"/>
<feature type="region of interest" description="Disordered" evidence="1">
    <location>
        <begin position="58"/>
        <end position="113"/>
    </location>
</feature>
<proteinExistence type="predicted"/>
<keyword evidence="3" id="KW-1185">Reference proteome</keyword>
<sequence>MFSLFIVLSTIYKRKLGDAEEDEYRTQMKAMKITQSSVFTIAVVKIQISNRQKEILMQQLPKESTTKPATESTKESTTTTTTTTTDSISEPSTKTKTNQQNQQNQQLFSPRIN</sequence>
<feature type="compositionally biased region" description="Low complexity" evidence="1">
    <location>
        <begin position="66"/>
        <end position="106"/>
    </location>
</feature>
<dbReference type="RefSeq" id="XP_020427537.1">
    <property type="nucleotide sequence ID" value="XM_020582234.1"/>
</dbReference>
<evidence type="ECO:0000256" key="1">
    <source>
        <dbReference type="SAM" id="MobiDB-lite"/>
    </source>
</evidence>
<reference evidence="2 3" key="1">
    <citation type="journal article" date="2011" name="Genome Res.">
        <title>Phylogeny-wide analysis of social amoeba genomes highlights ancient origins for complex intercellular communication.</title>
        <authorList>
            <person name="Heidel A.J."/>
            <person name="Lawal H.M."/>
            <person name="Felder M."/>
            <person name="Schilde C."/>
            <person name="Helps N.R."/>
            <person name="Tunggal B."/>
            <person name="Rivero F."/>
            <person name="John U."/>
            <person name="Schleicher M."/>
            <person name="Eichinger L."/>
            <person name="Platzer M."/>
            <person name="Noegel A.A."/>
            <person name="Schaap P."/>
            <person name="Gloeckner G."/>
        </authorList>
    </citation>
    <scope>NUCLEOTIDE SEQUENCE [LARGE SCALE GENOMIC DNA]</scope>
    <source>
        <strain evidence="3">ATCC 26659 / Pp 5 / PN500</strain>
    </source>
</reference>
<evidence type="ECO:0000313" key="2">
    <source>
        <dbReference type="EMBL" id="EFA75403.1"/>
    </source>
</evidence>